<proteinExistence type="predicted"/>
<comment type="caution">
    <text evidence="1">The sequence shown here is derived from an EMBL/GenBank/DDBJ whole genome shotgun (WGS) entry which is preliminary data.</text>
</comment>
<dbReference type="EMBL" id="BDIP01008378">
    <property type="protein sequence ID" value="GIQ91814.1"/>
    <property type="molecule type" value="Genomic_DNA"/>
</dbReference>
<evidence type="ECO:0000313" key="2">
    <source>
        <dbReference type="Proteomes" id="UP000265618"/>
    </source>
</evidence>
<name>A0A9K3GQ34_9EUKA</name>
<dbReference type="Proteomes" id="UP000265618">
    <property type="component" value="Unassembled WGS sequence"/>
</dbReference>
<dbReference type="AlphaFoldDB" id="A0A9K3GQ34"/>
<sequence length="26" mass="2873">IHIPLLGSVVRAYILSQDSGYDIVPF</sequence>
<protein>
    <submittedName>
        <fullName evidence="1">Uncharacterized protein</fullName>
    </submittedName>
</protein>
<reference evidence="1 2" key="1">
    <citation type="journal article" date="2018" name="PLoS ONE">
        <title>The draft genome of Kipferlia bialata reveals reductive genome evolution in fornicate parasites.</title>
        <authorList>
            <person name="Tanifuji G."/>
            <person name="Takabayashi S."/>
            <person name="Kume K."/>
            <person name="Takagi M."/>
            <person name="Nakayama T."/>
            <person name="Kamikawa R."/>
            <person name="Inagaki Y."/>
            <person name="Hashimoto T."/>
        </authorList>
    </citation>
    <scope>NUCLEOTIDE SEQUENCE [LARGE SCALE GENOMIC DNA]</scope>
    <source>
        <strain evidence="1">NY0173</strain>
    </source>
</reference>
<evidence type="ECO:0000313" key="1">
    <source>
        <dbReference type="EMBL" id="GIQ91814.1"/>
    </source>
</evidence>
<accession>A0A9K3GQ34</accession>
<feature type="non-terminal residue" evidence="1">
    <location>
        <position position="1"/>
    </location>
</feature>
<keyword evidence="2" id="KW-1185">Reference proteome</keyword>
<organism evidence="1 2">
    <name type="scientific">Kipferlia bialata</name>
    <dbReference type="NCBI Taxonomy" id="797122"/>
    <lineage>
        <taxon>Eukaryota</taxon>
        <taxon>Metamonada</taxon>
        <taxon>Carpediemonas-like organisms</taxon>
        <taxon>Kipferlia</taxon>
    </lineage>
</organism>
<gene>
    <name evidence="1" type="ORF">KIPB_015228</name>
</gene>